<accession>A0ABS4PJC0</accession>
<proteinExistence type="predicted"/>
<evidence type="ECO:0000313" key="1">
    <source>
        <dbReference type="EMBL" id="MBP2179485.1"/>
    </source>
</evidence>
<organism evidence="1 2">
    <name type="scientific">Amycolatopsis magusensis</name>
    <dbReference type="NCBI Taxonomy" id="882444"/>
    <lineage>
        <taxon>Bacteria</taxon>
        <taxon>Bacillati</taxon>
        <taxon>Actinomycetota</taxon>
        <taxon>Actinomycetes</taxon>
        <taxon>Pseudonocardiales</taxon>
        <taxon>Pseudonocardiaceae</taxon>
        <taxon>Amycolatopsis</taxon>
    </lineage>
</organism>
<reference evidence="1 2" key="1">
    <citation type="submission" date="2021-03" db="EMBL/GenBank/DDBJ databases">
        <title>Sequencing the genomes of 1000 actinobacteria strains.</title>
        <authorList>
            <person name="Klenk H.-P."/>
        </authorList>
    </citation>
    <scope>NUCLEOTIDE SEQUENCE [LARGE SCALE GENOMIC DNA]</scope>
    <source>
        <strain evidence="1 2">DSM 45510</strain>
    </source>
</reference>
<evidence type="ECO:0000313" key="2">
    <source>
        <dbReference type="Proteomes" id="UP000741013"/>
    </source>
</evidence>
<dbReference type="RefSeq" id="WP_209663196.1">
    <property type="nucleotide sequence ID" value="NZ_JAGGMS010000001.1"/>
</dbReference>
<dbReference type="EMBL" id="JAGGMS010000001">
    <property type="protein sequence ID" value="MBP2179485.1"/>
    <property type="molecule type" value="Genomic_DNA"/>
</dbReference>
<keyword evidence="2" id="KW-1185">Reference proteome</keyword>
<name>A0ABS4PJC0_9PSEU</name>
<comment type="caution">
    <text evidence="1">The sequence shown here is derived from an EMBL/GenBank/DDBJ whole genome shotgun (WGS) entry which is preliminary data.</text>
</comment>
<protein>
    <submittedName>
        <fullName evidence="1">Uncharacterized protein</fullName>
    </submittedName>
</protein>
<sequence length="81" mass="8888">MSESRPALVLHLATGGEPLVFALEPGADLEEFQKRLRLQLEHGSVDAVKTKEGTTVFVHYGKVAAAYVEDLQRKGKVFGLH</sequence>
<gene>
    <name evidence="1" type="ORF">JOM49_001011</name>
</gene>
<dbReference type="Proteomes" id="UP000741013">
    <property type="component" value="Unassembled WGS sequence"/>
</dbReference>